<accession>A0ABP9D1D6</accession>
<comment type="caution">
    <text evidence="1">The sequence shown here is derived from an EMBL/GenBank/DDBJ whole genome shotgun (WGS) entry which is preliminary data.</text>
</comment>
<reference evidence="2" key="1">
    <citation type="journal article" date="2019" name="Int. J. Syst. Evol. Microbiol.">
        <title>The Global Catalogue of Microorganisms (GCM) 10K type strain sequencing project: providing services to taxonomists for standard genome sequencing and annotation.</title>
        <authorList>
            <consortium name="The Broad Institute Genomics Platform"/>
            <consortium name="The Broad Institute Genome Sequencing Center for Infectious Disease"/>
            <person name="Wu L."/>
            <person name="Ma J."/>
        </authorList>
    </citation>
    <scope>NUCLEOTIDE SEQUENCE [LARGE SCALE GENOMIC DNA]</scope>
    <source>
        <strain evidence="2">JCM 18542</strain>
    </source>
</reference>
<proteinExistence type="predicted"/>
<name>A0ABP9D1D6_9ACTN</name>
<dbReference type="RefSeq" id="WP_200171387.1">
    <property type="nucleotide sequence ID" value="NZ_BAABKQ010000001.1"/>
</dbReference>
<gene>
    <name evidence="1" type="ORF">GCM10023353_36590</name>
</gene>
<evidence type="ECO:0000313" key="2">
    <source>
        <dbReference type="Proteomes" id="UP001500839"/>
    </source>
</evidence>
<keyword evidence="2" id="KW-1185">Reference proteome</keyword>
<dbReference type="Proteomes" id="UP001500839">
    <property type="component" value="Unassembled WGS sequence"/>
</dbReference>
<sequence>MGNKTSEAINICVDELALSLVGWQVEDAQARLVTKPGYANDYEQQVAFSGSFRFLPEDWTDRFKDSDGSDYASEVFLTLNRRDTPAPSSDYKWIVLEKIRKAKKGLIRVSAKSDTWSCRVPLTTKEIDLRLTAHDLDDVRNLFINSDLMLPSPTTPLEITVVDETSVDAPHPKVAVANAFLSKGDYRTTLTVHTEGSFEFGSAEDLLKTYLGRLDWENDGSTVKDFAPFEVDVPEITFEILDDSGFLLDDRPCTFYGHIPVDAQGATPRRQPRWIGRSVIDIADLPGDPHRVVVRVIDGEE</sequence>
<dbReference type="EMBL" id="BAABKQ010000001">
    <property type="protein sequence ID" value="GAA4824247.1"/>
    <property type="molecule type" value="Genomic_DNA"/>
</dbReference>
<organism evidence="1 2">
    <name type="scientific">Tomitella cavernea</name>
    <dbReference type="NCBI Taxonomy" id="1387982"/>
    <lineage>
        <taxon>Bacteria</taxon>
        <taxon>Bacillati</taxon>
        <taxon>Actinomycetota</taxon>
        <taxon>Actinomycetes</taxon>
        <taxon>Mycobacteriales</taxon>
        <taxon>Tomitella</taxon>
    </lineage>
</organism>
<protein>
    <submittedName>
        <fullName evidence="1">Uncharacterized protein</fullName>
    </submittedName>
</protein>
<evidence type="ECO:0000313" key="1">
    <source>
        <dbReference type="EMBL" id="GAA4824247.1"/>
    </source>
</evidence>